<accession>A0A0K0DW56</accession>
<protein>
    <submittedName>
        <fullName evidence="4 5">EF-hand domain-containing protein</fullName>
    </submittedName>
</protein>
<dbReference type="InterPro" id="IPR018247">
    <property type="entry name" value="EF_Hand_1_Ca_BS"/>
</dbReference>
<dbReference type="CDD" id="cd00051">
    <property type="entry name" value="EFh"/>
    <property type="match status" value="1"/>
</dbReference>
<keyword evidence="3" id="KW-1185">Reference proteome</keyword>
<dbReference type="WBParaSite" id="SSTP_0000147200.1">
    <property type="protein sequence ID" value="SSTP_0000147200.1"/>
    <property type="gene ID" value="SSTP_0000147200"/>
</dbReference>
<dbReference type="SUPFAM" id="SSF47473">
    <property type="entry name" value="EF-hand"/>
    <property type="match status" value="1"/>
</dbReference>
<feature type="domain" description="EF-hand" evidence="2">
    <location>
        <begin position="34"/>
        <end position="69"/>
    </location>
</feature>
<keyword evidence="1" id="KW-0106">Calcium</keyword>
<reference evidence="4" key="1">
    <citation type="submission" date="2015-08" db="UniProtKB">
        <authorList>
            <consortium name="WormBaseParasite"/>
        </authorList>
    </citation>
    <scope>IDENTIFICATION</scope>
</reference>
<dbReference type="AlphaFoldDB" id="A0A0K0DW56"/>
<dbReference type="InterPro" id="IPR002048">
    <property type="entry name" value="EF_hand_dom"/>
</dbReference>
<dbReference type="WBParaSite" id="TCONS_00006135.p1">
    <property type="protein sequence ID" value="TCONS_00006135.p1"/>
    <property type="gene ID" value="XLOC_004313"/>
</dbReference>
<proteinExistence type="predicted"/>
<organism evidence="4">
    <name type="scientific">Strongyloides stercoralis</name>
    <name type="common">Threadworm</name>
    <dbReference type="NCBI Taxonomy" id="6248"/>
    <lineage>
        <taxon>Eukaryota</taxon>
        <taxon>Metazoa</taxon>
        <taxon>Ecdysozoa</taxon>
        <taxon>Nematoda</taxon>
        <taxon>Chromadorea</taxon>
        <taxon>Rhabditida</taxon>
        <taxon>Tylenchina</taxon>
        <taxon>Panagrolaimomorpha</taxon>
        <taxon>Strongyloidoidea</taxon>
        <taxon>Strongyloididae</taxon>
        <taxon>Strongyloides</taxon>
    </lineage>
</organism>
<dbReference type="PROSITE" id="PS50222">
    <property type="entry name" value="EF_HAND_2"/>
    <property type="match status" value="2"/>
</dbReference>
<dbReference type="Pfam" id="PF13499">
    <property type="entry name" value="EF-hand_7"/>
    <property type="match status" value="1"/>
</dbReference>
<evidence type="ECO:0000259" key="2">
    <source>
        <dbReference type="PROSITE" id="PS50222"/>
    </source>
</evidence>
<evidence type="ECO:0000313" key="5">
    <source>
        <dbReference type="WBParaSite" id="TCONS_00006135.p1"/>
    </source>
</evidence>
<dbReference type="GO" id="GO:0005509">
    <property type="term" value="F:calcium ion binding"/>
    <property type="evidence" value="ECO:0007669"/>
    <property type="project" value="InterPro"/>
</dbReference>
<dbReference type="InterPro" id="IPR011992">
    <property type="entry name" value="EF-hand-dom_pair"/>
</dbReference>
<sequence>MNEKEISIIIWNKYKNRLFKIFFIETNIIKIMAAWDQSLREMFRQHDKDMSGFIGKEDILVMLLNADKVKENDPIFKTNLRFLINIIKEADKDGDQKISFEEFKEYINKASEQST</sequence>
<feature type="domain" description="EF-hand" evidence="2">
    <location>
        <begin position="78"/>
        <end position="113"/>
    </location>
</feature>
<evidence type="ECO:0000256" key="1">
    <source>
        <dbReference type="ARBA" id="ARBA00022837"/>
    </source>
</evidence>
<name>A0A0K0DW56_STRER</name>
<evidence type="ECO:0000313" key="4">
    <source>
        <dbReference type="WBParaSite" id="SSTP_0000147200.1"/>
    </source>
</evidence>
<dbReference type="PROSITE" id="PS00018">
    <property type="entry name" value="EF_HAND_1"/>
    <property type="match status" value="2"/>
</dbReference>
<dbReference type="Proteomes" id="UP000035681">
    <property type="component" value="Unplaced"/>
</dbReference>
<dbReference type="Gene3D" id="1.10.238.10">
    <property type="entry name" value="EF-hand"/>
    <property type="match status" value="1"/>
</dbReference>
<dbReference type="SMART" id="SM00054">
    <property type="entry name" value="EFh"/>
    <property type="match status" value="2"/>
</dbReference>
<evidence type="ECO:0000313" key="3">
    <source>
        <dbReference type="Proteomes" id="UP000035681"/>
    </source>
</evidence>